<dbReference type="PANTHER" id="PTHR47286">
    <property type="entry name" value="F3I6.9 PROTEIN"/>
    <property type="match status" value="1"/>
</dbReference>
<reference evidence="8" key="1">
    <citation type="journal article" date="2020" name="bioRxiv">
        <title>Hybrid origin of Populus tomentosa Carr. identified through genome sequencing and phylogenomic analysis.</title>
        <authorList>
            <person name="An X."/>
            <person name="Gao K."/>
            <person name="Chen Z."/>
            <person name="Li J."/>
            <person name="Yang X."/>
            <person name="Yang X."/>
            <person name="Zhou J."/>
            <person name="Guo T."/>
            <person name="Zhao T."/>
            <person name="Huang S."/>
            <person name="Miao D."/>
            <person name="Khan W.U."/>
            <person name="Rao P."/>
            <person name="Ye M."/>
            <person name="Lei B."/>
            <person name="Liao W."/>
            <person name="Wang J."/>
            <person name="Ji L."/>
            <person name="Li Y."/>
            <person name="Guo B."/>
            <person name="Mustafa N.S."/>
            <person name="Li S."/>
            <person name="Yun Q."/>
            <person name="Keller S.R."/>
            <person name="Mao J."/>
            <person name="Zhang R."/>
            <person name="Strauss S.H."/>
        </authorList>
    </citation>
    <scope>NUCLEOTIDE SEQUENCE</scope>
    <source>
        <strain evidence="8">GM15</strain>
        <tissue evidence="8">Leaf</tissue>
    </source>
</reference>
<evidence type="ECO:0000313" key="8">
    <source>
        <dbReference type="EMBL" id="KAG6735342.1"/>
    </source>
</evidence>
<feature type="region of interest" description="Disordered" evidence="6">
    <location>
        <begin position="286"/>
        <end position="308"/>
    </location>
</feature>
<organism evidence="8 9">
    <name type="scientific">Populus tomentosa</name>
    <name type="common">Chinese white poplar</name>
    <dbReference type="NCBI Taxonomy" id="118781"/>
    <lineage>
        <taxon>Eukaryota</taxon>
        <taxon>Viridiplantae</taxon>
        <taxon>Streptophyta</taxon>
        <taxon>Embryophyta</taxon>
        <taxon>Tracheophyta</taxon>
        <taxon>Spermatophyta</taxon>
        <taxon>Magnoliopsida</taxon>
        <taxon>eudicotyledons</taxon>
        <taxon>Gunneridae</taxon>
        <taxon>Pentapetalae</taxon>
        <taxon>rosids</taxon>
        <taxon>fabids</taxon>
        <taxon>Malpighiales</taxon>
        <taxon>Salicaceae</taxon>
        <taxon>Saliceae</taxon>
        <taxon>Populus</taxon>
    </lineage>
</organism>
<feature type="region of interest" description="Disordered" evidence="6">
    <location>
        <begin position="223"/>
        <end position="258"/>
    </location>
</feature>
<sequence>MSLHSKQTLDFSSTDSIQGSTRAGGILNSETYLPSLALLSPLHYHSQPFFHGGPPPILFSRFISLVLLLWPFLTQTKTYHIHSEKGHSASCLCLSVVIHSALDSCFVDMGESLVAASSCKDKIGGTVASDPVLQASVSFGRFENDSLSWDKWSSFSQNKYLEEVEKCATPGSVAEKRAYFEAHYKKIAARKAELLDQEKQIEHDLSRANNQNSGDLIVKTGQMDSDFDASNGQTSYEGIRPESKLDNEWDGGHIDKPTEDAAIDAHGQASTTKPYEDTAVDAHGQASTTKPYEETAVDAHGQASSNDPYEDAAFAVHGQASSNEPYEDAAIDVRGQVPLNGRVKEKQDSELDTPVSAKLEEVALIKKEETGSQDMRELPKNLEREMESILMIKEEKVKLDHRKESPKISPMSKVRDLAMAKKKPEPPITKRPQISTLKFSKPASTSSSLSASQSSMKKVNGSSLPRSKNTPVGGNKKVTPKSLHMSLSMDSPNSETAPLTTTRKSFIMEKMGDKDIVKRAFKTFQNNFSQLKSSAEERSIGSKQMPAKERGVKVSTSMTPRKENTGSFKSGGVDRRTAKLAPSSSVLKSDERAERRKEFSKKLEEKSKTEAESTRLGTKSKEEREAEIKKPRRSLNFKATPMPGFYRGQKASKSPLDKCSSSLVSLDDLEMPIVALLAIRLIVCQFAITQMGHREHDG</sequence>
<accession>A0A8X7XQY9</accession>
<feature type="compositionally biased region" description="Basic and acidic residues" evidence="6">
    <location>
        <begin position="413"/>
        <end position="425"/>
    </location>
</feature>
<keyword evidence="3" id="KW-0963">Cytoplasm</keyword>
<comment type="subcellular location">
    <subcellularLocation>
        <location evidence="1">Cytoplasm</location>
        <location evidence="1">Cytoskeleton</location>
    </subcellularLocation>
</comment>
<evidence type="ECO:0000256" key="5">
    <source>
        <dbReference type="ARBA" id="ARBA00023212"/>
    </source>
</evidence>
<gene>
    <name evidence="8" type="ORF">POTOM_062091</name>
</gene>
<feature type="region of interest" description="Disordered" evidence="6">
    <location>
        <begin position="400"/>
        <end position="502"/>
    </location>
</feature>
<dbReference type="EMBL" id="JAAWWB010002250">
    <property type="protein sequence ID" value="KAG6735342.1"/>
    <property type="molecule type" value="Genomic_DNA"/>
</dbReference>
<protein>
    <recommendedName>
        <fullName evidence="7">TPX2 C-terminal domain-containing protein</fullName>
    </recommendedName>
</protein>
<comment type="similarity">
    <text evidence="2">Belongs to the TPX2 family.</text>
</comment>
<feature type="compositionally biased region" description="Polar residues" evidence="6">
    <location>
        <begin position="488"/>
        <end position="502"/>
    </location>
</feature>
<feature type="region of interest" description="Disordered" evidence="6">
    <location>
        <begin position="528"/>
        <end position="653"/>
    </location>
</feature>
<dbReference type="Pfam" id="PF06886">
    <property type="entry name" value="TPX2"/>
    <property type="match status" value="1"/>
</dbReference>
<name>A0A8X7XQY9_POPTO</name>
<evidence type="ECO:0000256" key="6">
    <source>
        <dbReference type="SAM" id="MobiDB-lite"/>
    </source>
</evidence>
<evidence type="ECO:0000313" key="9">
    <source>
        <dbReference type="Proteomes" id="UP000886885"/>
    </source>
</evidence>
<dbReference type="Proteomes" id="UP000886885">
    <property type="component" value="Unassembled WGS sequence"/>
</dbReference>
<feature type="compositionally biased region" description="Basic and acidic residues" evidence="6">
    <location>
        <begin position="588"/>
        <end position="629"/>
    </location>
</feature>
<dbReference type="InterPro" id="IPR027329">
    <property type="entry name" value="TPX2_C"/>
</dbReference>
<dbReference type="PANTHER" id="PTHR47286:SF2">
    <property type="entry name" value="F3I6.9 PROTEIN"/>
    <property type="match status" value="1"/>
</dbReference>
<dbReference type="GO" id="GO:0005874">
    <property type="term" value="C:microtubule"/>
    <property type="evidence" value="ECO:0007669"/>
    <property type="project" value="UniProtKB-KW"/>
</dbReference>
<keyword evidence="4" id="KW-0493">Microtubule</keyword>
<evidence type="ECO:0000256" key="4">
    <source>
        <dbReference type="ARBA" id="ARBA00022701"/>
    </source>
</evidence>
<proteinExistence type="inferred from homology"/>
<dbReference type="AlphaFoldDB" id="A0A8X7XQY9"/>
<feature type="compositionally biased region" description="Basic and acidic residues" evidence="6">
    <location>
        <begin position="534"/>
        <end position="552"/>
    </location>
</feature>
<keyword evidence="9" id="KW-1185">Reference proteome</keyword>
<dbReference type="OrthoDB" id="621651at2759"/>
<evidence type="ECO:0000256" key="1">
    <source>
        <dbReference type="ARBA" id="ARBA00004245"/>
    </source>
</evidence>
<feature type="domain" description="TPX2 C-terminal" evidence="7">
    <location>
        <begin position="586"/>
        <end position="655"/>
    </location>
</feature>
<comment type="caution">
    <text evidence="8">The sequence shown here is derived from an EMBL/GenBank/DDBJ whole genome shotgun (WGS) entry which is preliminary data.</text>
</comment>
<feature type="compositionally biased region" description="Polar residues" evidence="6">
    <location>
        <begin position="460"/>
        <end position="472"/>
    </location>
</feature>
<feature type="compositionally biased region" description="Basic and acidic residues" evidence="6">
    <location>
        <begin position="239"/>
        <end position="258"/>
    </location>
</feature>
<evidence type="ECO:0000259" key="7">
    <source>
        <dbReference type="Pfam" id="PF06886"/>
    </source>
</evidence>
<evidence type="ECO:0000256" key="2">
    <source>
        <dbReference type="ARBA" id="ARBA00005885"/>
    </source>
</evidence>
<feature type="compositionally biased region" description="Low complexity" evidence="6">
    <location>
        <begin position="438"/>
        <end position="458"/>
    </location>
</feature>
<keyword evidence="5" id="KW-0206">Cytoskeleton</keyword>
<evidence type="ECO:0000256" key="3">
    <source>
        <dbReference type="ARBA" id="ARBA00022490"/>
    </source>
</evidence>